<sequence length="722" mass="80271">MEKEMVFRNKKHEGVLIEGRNCSSKRKARNVSFLIDGASYFTAFVRAVEQAKSTIYIAGWDIDSRVSLLRRNSTEIESSRFGRFLDRVVAGKPDLRAYILLWDFSSLFMLDREFMPVFKLGWQTHSRVQFMLDDRHPLGASHHEKIVVIDDSIAFVGGMDFGKGRWDTSEHIVNDPRRMEPDGNIHNPFHDVQILLDGDVAQALGDVFRRRWYRASGIRLVPPLPHDDYYWPAENAPDLEDVTVAIARTDPGYVKPPPVHEIEHLYRDAIASASKFIYIENQYLTSDSVIHALADRLTDSYGPEIVLILPHKSAGWLEEGTMDALRALALKRLLQADAFDRLGVYYPVLPGMETGDMVIHSKVMVVDDDLVRIGSSNLSNRSMGLDTECDVALESSGEDRIRKKIGGLRNKLLAEHLGSSPEIIEPNLARSQSLVKTIEHLRNSERSLKRLSPQVPEWIEAIAPTLNVVDPERPVNLEKMIDDFVPEDLKMSHGPTLWKLAAMILVIAGLSVLWKWGPLRELITADSLAIWGGGLRQNDAAPLLVTLAYVAGTLVMVPITLLIAATALIFEPWLSFLYAVIGCLGAATVSYGIGRLVGRDTIRNIAGNRVNKISKRLAQQNSLTIAAIRLLPIAPFPLVNLVMGASRVKFVNYVTGTLLGLLPGIVIISLFAGSLKSAWENPNFKSLIVVLAIAAVSAATIFLVRKRWQRGPLSSAKRHGAA</sequence>
<dbReference type="InterPro" id="IPR015679">
    <property type="entry name" value="PLipase_D_fam"/>
</dbReference>
<dbReference type="Pfam" id="PF13091">
    <property type="entry name" value="PLDc_2"/>
    <property type="match status" value="1"/>
</dbReference>
<dbReference type="InterPro" id="IPR025202">
    <property type="entry name" value="PLD-like_dom"/>
</dbReference>
<keyword evidence="2" id="KW-0677">Repeat</keyword>
<keyword evidence="5" id="KW-1133">Transmembrane helix</keyword>
<dbReference type="GO" id="GO:0004630">
    <property type="term" value="F:phospholipase D activity"/>
    <property type="evidence" value="ECO:0007669"/>
    <property type="project" value="TreeGrafter"/>
</dbReference>
<evidence type="ECO:0000313" key="7">
    <source>
        <dbReference type="EMBL" id="AFM25336.1"/>
    </source>
</evidence>
<dbReference type="HOGENOM" id="CLU_011094_0_0_7"/>
<dbReference type="STRING" id="706587.Desti_2657"/>
<dbReference type="Pfam" id="PF00614">
    <property type="entry name" value="PLDc"/>
    <property type="match status" value="1"/>
</dbReference>
<feature type="transmembrane region" description="Helical" evidence="5">
    <location>
        <begin position="576"/>
        <end position="594"/>
    </location>
</feature>
<dbReference type="eggNOG" id="COG1502">
    <property type="taxonomic scope" value="Bacteria"/>
</dbReference>
<dbReference type="AlphaFoldDB" id="I4C6Z5"/>
<dbReference type="SMART" id="SM00155">
    <property type="entry name" value="PLDc"/>
    <property type="match status" value="2"/>
</dbReference>
<organism evidence="7 8">
    <name type="scientific">Desulfomonile tiedjei (strain ATCC 49306 / DSM 6799 / DCB-1)</name>
    <dbReference type="NCBI Taxonomy" id="706587"/>
    <lineage>
        <taxon>Bacteria</taxon>
        <taxon>Pseudomonadati</taxon>
        <taxon>Thermodesulfobacteriota</taxon>
        <taxon>Desulfomonilia</taxon>
        <taxon>Desulfomonilales</taxon>
        <taxon>Desulfomonilaceae</taxon>
        <taxon>Desulfomonile</taxon>
    </lineage>
</organism>
<dbReference type="GO" id="GO:0005886">
    <property type="term" value="C:plasma membrane"/>
    <property type="evidence" value="ECO:0007669"/>
    <property type="project" value="TreeGrafter"/>
</dbReference>
<dbReference type="PANTHER" id="PTHR18896:SF76">
    <property type="entry name" value="PHOSPHOLIPASE"/>
    <property type="match status" value="1"/>
</dbReference>
<feature type="transmembrane region" description="Helical" evidence="5">
    <location>
        <begin position="684"/>
        <end position="704"/>
    </location>
</feature>
<dbReference type="PROSITE" id="PS50035">
    <property type="entry name" value="PLD"/>
    <property type="match status" value="2"/>
</dbReference>
<comment type="catalytic activity">
    <reaction evidence="1">
        <text>a 1,2-diacyl-sn-glycero-3-phosphocholine + H2O = a 1,2-diacyl-sn-glycero-3-phosphate + choline + H(+)</text>
        <dbReference type="Rhea" id="RHEA:14445"/>
        <dbReference type="ChEBI" id="CHEBI:15354"/>
        <dbReference type="ChEBI" id="CHEBI:15377"/>
        <dbReference type="ChEBI" id="CHEBI:15378"/>
        <dbReference type="ChEBI" id="CHEBI:57643"/>
        <dbReference type="ChEBI" id="CHEBI:58608"/>
        <dbReference type="EC" id="3.1.4.4"/>
    </reaction>
</comment>
<name>I4C6Z5_DESTA</name>
<proteinExistence type="predicted"/>
<dbReference type="CDD" id="cd09140">
    <property type="entry name" value="PLDc_vPLD1_2_like_bac_1"/>
    <property type="match status" value="1"/>
</dbReference>
<gene>
    <name evidence="7" type="ordered locus">Desti_2657</name>
</gene>
<dbReference type="CDD" id="cd09143">
    <property type="entry name" value="PLDc_vPLD1_2_like_bac_2"/>
    <property type="match status" value="1"/>
</dbReference>
<dbReference type="KEGG" id="dti:Desti_2657"/>
<keyword evidence="5" id="KW-0472">Membrane</keyword>
<dbReference type="InterPro" id="IPR001736">
    <property type="entry name" value="PLipase_D/transphosphatidylase"/>
</dbReference>
<evidence type="ECO:0000313" key="8">
    <source>
        <dbReference type="Proteomes" id="UP000006055"/>
    </source>
</evidence>
<evidence type="ECO:0000256" key="3">
    <source>
        <dbReference type="ARBA" id="ARBA00022801"/>
    </source>
</evidence>
<protein>
    <submittedName>
        <fullName evidence="7">Phosphatidylserine/phosphatidylglycerophosphate/ cardiolipin synthase</fullName>
    </submittedName>
</protein>
<keyword evidence="3" id="KW-0378">Hydrolase</keyword>
<dbReference type="SUPFAM" id="SSF56024">
    <property type="entry name" value="Phospholipase D/nuclease"/>
    <property type="match status" value="2"/>
</dbReference>
<evidence type="ECO:0000256" key="2">
    <source>
        <dbReference type="ARBA" id="ARBA00022737"/>
    </source>
</evidence>
<feature type="transmembrane region" description="Helical" evidence="5">
    <location>
        <begin position="543"/>
        <end position="570"/>
    </location>
</feature>
<evidence type="ECO:0000256" key="5">
    <source>
        <dbReference type="SAM" id="Phobius"/>
    </source>
</evidence>
<dbReference type="eggNOG" id="COG0398">
    <property type="taxonomic scope" value="Bacteria"/>
</dbReference>
<dbReference type="PANTHER" id="PTHR18896">
    <property type="entry name" value="PHOSPHOLIPASE D"/>
    <property type="match status" value="1"/>
</dbReference>
<feature type="domain" description="PLD phosphodiesterase" evidence="6">
    <location>
        <begin position="355"/>
        <end position="382"/>
    </location>
</feature>
<keyword evidence="5" id="KW-0812">Transmembrane</keyword>
<accession>I4C6Z5</accession>
<evidence type="ECO:0000256" key="1">
    <source>
        <dbReference type="ARBA" id="ARBA00000798"/>
    </source>
</evidence>
<evidence type="ECO:0000259" key="6">
    <source>
        <dbReference type="PROSITE" id="PS50035"/>
    </source>
</evidence>
<dbReference type="PATRIC" id="fig|706587.4.peg.3036"/>
<dbReference type="Proteomes" id="UP000006055">
    <property type="component" value="Chromosome"/>
</dbReference>
<feature type="domain" description="PLD phosphodiesterase" evidence="6">
    <location>
        <begin position="138"/>
        <end position="165"/>
    </location>
</feature>
<evidence type="ECO:0000256" key="4">
    <source>
        <dbReference type="ARBA" id="ARBA00023098"/>
    </source>
</evidence>
<dbReference type="RefSeq" id="WP_014810477.1">
    <property type="nucleotide sequence ID" value="NC_018025.1"/>
</dbReference>
<dbReference type="EMBL" id="CP003360">
    <property type="protein sequence ID" value="AFM25336.1"/>
    <property type="molecule type" value="Genomic_DNA"/>
</dbReference>
<dbReference type="Gene3D" id="3.30.870.10">
    <property type="entry name" value="Endonuclease Chain A"/>
    <property type="match status" value="2"/>
</dbReference>
<keyword evidence="4" id="KW-0443">Lipid metabolism</keyword>
<dbReference type="GO" id="GO:0009395">
    <property type="term" value="P:phospholipid catabolic process"/>
    <property type="evidence" value="ECO:0007669"/>
    <property type="project" value="TreeGrafter"/>
</dbReference>
<keyword evidence="8" id="KW-1185">Reference proteome</keyword>
<reference evidence="8" key="1">
    <citation type="submission" date="2012-06" db="EMBL/GenBank/DDBJ databases">
        <title>Complete sequence of chromosome of Desulfomonile tiedjei DSM 6799.</title>
        <authorList>
            <person name="Lucas S."/>
            <person name="Copeland A."/>
            <person name="Lapidus A."/>
            <person name="Glavina del Rio T."/>
            <person name="Dalin E."/>
            <person name="Tice H."/>
            <person name="Bruce D."/>
            <person name="Goodwin L."/>
            <person name="Pitluck S."/>
            <person name="Peters L."/>
            <person name="Ovchinnikova G."/>
            <person name="Zeytun A."/>
            <person name="Lu M."/>
            <person name="Kyrpides N."/>
            <person name="Mavromatis K."/>
            <person name="Ivanova N."/>
            <person name="Brettin T."/>
            <person name="Detter J.C."/>
            <person name="Han C."/>
            <person name="Larimer F."/>
            <person name="Land M."/>
            <person name="Hauser L."/>
            <person name="Markowitz V."/>
            <person name="Cheng J.-F."/>
            <person name="Hugenholtz P."/>
            <person name="Woyke T."/>
            <person name="Wu D."/>
            <person name="Spring S."/>
            <person name="Schroeder M."/>
            <person name="Brambilla E."/>
            <person name="Klenk H.-P."/>
            <person name="Eisen J.A."/>
        </authorList>
    </citation>
    <scope>NUCLEOTIDE SEQUENCE [LARGE SCALE GENOMIC DNA]</scope>
    <source>
        <strain evidence="8">ATCC 49306 / DSM 6799 / DCB-1</strain>
    </source>
</reference>
<dbReference type="Pfam" id="PF09335">
    <property type="entry name" value="VTT_dom"/>
    <property type="match status" value="1"/>
</dbReference>
<feature type="transmembrane region" description="Helical" evidence="5">
    <location>
        <begin position="496"/>
        <end position="514"/>
    </location>
</feature>
<dbReference type="InterPro" id="IPR032816">
    <property type="entry name" value="VTT_dom"/>
</dbReference>
<feature type="transmembrane region" description="Helical" evidence="5">
    <location>
        <begin position="650"/>
        <end position="672"/>
    </location>
</feature>